<name>A0A9P1C6D0_9DINO</name>
<evidence type="ECO:0000313" key="4">
    <source>
        <dbReference type="Proteomes" id="UP001152797"/>
    </source>
</evidence>
<feature type="region of interest" description="Disordered" evidence="1">
    <location>
        <begin position="41"/>
        <end position="103"/>
    </location>
</feature>
<evidence type="ECO:0000313" key="2">
    <source>
        <dbReference type="EMBL" id="CAI3984923.1"/>
    </source>
</evidence>
<accession>A0A9P1C6D0</accession>
<evidence type="ECO:0000256" key="1">
    <source>
        <dbReference type="SAM" id="MobiDB-lite"/>
    </source>
</evidence>
<sequence length="1451" mass="161891">MEEWQFALEKEVAYKDVKNHHAVAFEASQKMEALEWMKARQHGSMNTGDGCQGEDALSDVLPDKAKTKKREPLALMDKMDEESEQEPEKTHSPSKKATALHKAVEDAEVLSDLGRSKSKDQAAKRVQKMIKLIKDVKGKAGKTKTKGKSQGRRQARPFVRRSAVEAGGMSSPGEVAEGSSMRVPGAAAPEIDVPAFVNSWPRLLLKCNGRLAVFLHSILSATSLLCDEGTPDQALWPLPLPYPEVFRSGVNVLDGWKKRRLCLQLVVLDWLYLGQPAAAPKSLKLGQRLTPGQWRIVRLLESLADDANSIVKVDAAGMGRCASKAETQDEELGALHRALLQVQQSAPKYGGGSFSCTTFTPESEKKYAGSVVGKMTGKPFVAAKALQAERIQFGPPPSFDPFPYMDPKTASMYEQPGLFHKDAHDAPPHVSVRATAEEKMSLFLKMAACGRLKLLKADEVEEAFASGLFAVTKDLARDRLIMDSRPANCREIGLNHWCGAMANASMLGQIVLEDGEELLMSGQDVKDFFYQFVVGSERAAEIAWLVALMRGGFVGLNTMAMGDLCAVEFAQSSHLSVLLHCHSIYPWELLRLRSPMPRGPFMAGVVVDDLVLLERVVSGLREQCVALQRMPLIKAKYAEVGLPTNDKKEFINSTSARFWGAEVDGELGIVRPNSYRVWPLMLITMRVCCLGVCSVSLLESLCGSWISVLMFRRRCLSVMAEVFEVLHAGLAQNDIVRLSEALKDELLSLVVLGTLCYVNLRAKVLQTFRATDASDWGTAAVAAALPYQVAKEAMRFSLSRSLWSRLLPPGKAWLKQKGLLSFSEELPGDEKYDTHPLWELLARALTFSTQWRRAHTRPVHINVAELEGHLREERKLCRQHQSFRCVYGLDSQVALGALVKGCSASKSLNRLLQRSLLPMFGADAYSGCGFLPSAINRAEAPTRDREVEGPDMDLPAWWSSLVEGDVAGFDLWLEELCASMPAARDPFDFTELGYKETLEVRTGKQERSRCHFGKSAQELVQLEPFSPEESGALPSCCELCDEAVGLLQELEERGQVWWPSGSSRRFQTAGALDLYTGRGGVAKQLLKNGCPFVVTYEWNRDAGENLLWEKNQWVVLRLLELEAVKVVGSALICRSFTRAITPAVRSRRYPRGIPWMRSSMRESVAEGNKHSVFNRKVMRKAEEKGLIYWVENPDTSFLWLQRGYERFSAPDSSWIFRADFCRFGTAWRKRTRVATNSPSLRSVRMLCKCGTRSHIVLRGMHPTLRKPWTAVAEPYPRGFCSVLAGSLSSDAKWSRKLNIAGCSRSLSLRVGEASHPGPRQFRRPREVSLELMPQQLAASVALGDRCWAAFYRWSCASFERVQPLQLFLEVPLFLAHAIRRYGDLQFASGGSLLYYRHLVLAAQKRVPNLRQFVYLCWELASRWELAEPVKHRVPIPLPVLQSLISLAMMMG</sequence>
<dbReference type="EMBL" id="CAMXCT030000935">
    <property type="protein sequence ID" value="CAL4772235.1"/>
    <property type="molecule type" value="Genomic_DNA"/>
</dbReference>
<reference evidence="2" key="1">
    <citation type="submission" date="2022-10" db="EMBL/GenBank/DDBJ databases">
        <authorList>
            <person name="Chen Y."/>
            <person name="Dougan E. K."/>
            <person name="Chan C."/>
            <person name="Rhodes N."/>
            <person name="Thang M."/>
        </authorList>
    </citation>
    <scope>NUCLEOTIDE SEQUENCE</scope>
</reference>
<gene>
    <name evidence="2" type="ORF">C1SCF055_LOCUS12416</name>
</gene>
<comment type="caution">
    <text evidence="2">The sequence shown here is derived from an EMBL/GenBank/DDBJ whole genome shotgun (WGS) entry which is preliminary data.</text>
</comment>
<proteinExistence type="predicted"/>
<evidence type="ECO:0000313" key="3">
    <source>
        <dbReference type="EMBL" id="CAL1138298.1"/>
    </source>
</evidence>
<feature type="compositionally biased region" description="Basic residues" evidence="1">
    <location>
        <begin position="139"/>
        <end position="159"/>
    </location>
</feature>
<dbReference type="EMBL" id="CAMXCT010000935">
    <property type="protein sequence ID" value="CAI3984923.1"/>
    <property type="molecule type" value="Genomic_DNA"/>
</dbReference>
<organism evidence="2">
    <name type="scientific">Cladocopium goreaui</name>
    <dbReference type="NCBI Taxonomy" id="2562237"/>
    <lineage>
        <taxon>Eukaryota</taxon>
        <taxon>Sar</taxon>
        <taxon>Alveolata</taxon>
        <taxon>Dinophyceae</taxon>
        <taxon>Suessiales</taxon>
        <taxon>Symbiodiniaceae</taxon>
        <taxon>Cladocopium</taxon>
    </lineage>
</organism>
<dbReference type="Proteomes" id="UP001152797">
    <property type="component" value="Unassembled WGS sequence"/>
</dbReference>
<feature type="region of interest" description="Disordered" evidence="1">
    <location>
        <begin position="137"/>
        <end position="180"/>
    </location>
</feature>
<keyword evidence="4" id="KW-1185">Reference proteome</keyword>
<protein>
    <submittedName>
        <fullName evidence="2">Uncharacterized protein</fullName>
    </submittedName>
</protein>
<reference evidence="3" key="2">
    <citation type="submission" date="2024-04" db="EMBL/GenBank/DDBJ databases">
        <authorList>
            <person name="Chen Y."/>
            <person name="Shah S."/>
            <person name="Dougan E. K."/>
            <person name="Thang M."/>
            <person name="Chan C."/>
        </authorList>
    </citation>
    <scope>NUCLEOTIDE SEQUENCE [LARGE SCALE GENOMIC DNA]</scope>
</reference>
<dbReference type="EMBL" id="CAMXCT020000935">
    <property type="protein sequence ID" value="CAL1138298.1"/>
    <property type="molecule type" value="Genomic_DNA"/>
</dbReference>